<protein>
    <submittedName>
        <fullName evidence="1">Uncharacterized protein</fullName>
    </submittedName>
</protein>
<comment type="caution">
    <text evidence="1">The sequence shown here is derived from an EMBL/GenBank/DDBJ whole genome shotgun (WGS) entry which is preliminary data.</text>
</comment>
<reference evidence="1" key="2">
    <citation type="submission" date="2022-01" db="EMBL/GenBank/DDBJ databases">
        <authorList>
            <person name="Yamashiro T."/>
            <person name="Shiraishi A."/>
            <person name="Satake H."/>
            <person name="Nakayama K."/>
        </authorList>
    </citation>
    <scope>NUCLEOTIDE SEQUENCE</scope>
</reference>
<dbReference type="Proteomes" id="UP001151760">
    <property type="component" value="Unassembled WGS sequence"/>
</dbReference>
<accession>A0ABQ5F6R9</accession>
<dbReference type="EMBL" id="BQNB010017078">
    <property type="protein sequence ID" value="GJT59091.1"/>
    <property type="molecule type" value="Genomic_DNA"/>
</dbReference>
<proteinExistence type="predicted"/>
<evidence type="ECO:0000313" key="1">
    <source>
        <dbReference type="EMBL" id="GJT59091.1"/>
    </source>
</evidence>
<reference evidence="1" key="1">
    <citation type="journal article" date="2022" name="Int. J. Mol. Sci.">
        <title>Draft Genome of Tanacetum Coccineum: Genomic Comparison of Closely Related Tanacetum-Family Plants.</title>
        <authorList>
            <person name="Yamashiro T."/>
            <person name="Shiraishi A."/>
            <person name="Nakayama K."/>
            <person name="Satake H."/>
        </authorList>
    </citation>
    <scope>NUCLEOTIDE SEQUENCE</scope>
</reference>
<keyword evidence="2" id="KW-1185">Reference proteome</keyword>
<evidence type="ECO:0000313" key="2">
    <source>
        <dbReference type="Proteomes" id="UP001151760"/>
    </source>
</evidence>
<organism evidence="1 2">
    <name type="scientific">Tanacetum coccineum</name>
    <dbReference type="NCBI Taxonomy" id="301880"/>
    <lineage>
        <taxon>Eukaryota</taxon>
        <taxon>Viridiplantae</taxon>
        <taxon>Streptophyta</taxon>
        <taxon>Embryophyta</taxon>
        <taxon>Tracheophyta</taxon>
        <taxon>Spermatophyta</taxon>
        <taxon>Magnoliopsida</taxon>
        <taxon>eudicotyledons</taxon>
        <taxon>Gunneridae</taxon>
        <taxon>Pentapetalae</taxon>
        <taxon>asterids</taxon>
        <taxon>campanulids</taxon>
        <taxon>Asterales</taxon>
        <taxon>Asteraceae</taxon>
        <taxon>Asteroideae</taxon>
        <taxon>Anthemideae</taxon>
        <taxon>Anthemidinae</taxon>
        <taxon>Tanacetum</taxon>
    </lineage>
</organism>
<sequence>MEYDVVGIYLWWRGTCASITDCEEGGEREVGCGSGEEAWSGVCVGGVRRSHLALILVSKVYGFWADTRDDIVAHCEVLGRVDEAPKESVAFMTILSDYGLNVLSEIPNYNTYHDNTINVILYDQYLKESKNEVVQSIVSPDQQNAMIMSIIEEMSSQVAKCNAVNQENKTVNESLTVELERYKE</sequence>
<name>A0ABQ5F6R9_9ASTR</name>
<gene>
    <name evidence="1" type="ORF">Tco_1002624</name>
</gene>